<dbReference type="EMBL" id="SRLO01000461">
    <property type="protein sequence ID" value="TNN55277.1"/>
    <property type="molecule type" value="Genomic_DNA"/>
</dbReference>
<dbReference type="AlphaFoldDB" id="A0A4Z2GNZ6"/>
<name>A0A4Z2GNZ6_9TELE</name>
<feature type="signal peptide" evidence="1">
    <location>
        <begin position="1"/>
        <end position="18"/>
    </location>
</feature>
<evidence type="ECO:0000313" key="2">
    <source>
        <dbReference type="EMBL" id="TNN55277.1"/>
    </source>
</evidence>
<evidence type="ECO:0008006" key="4">
    <source>
        <dbReference type="Google" id="ProtNLM"/>
    </source>
</evidence>
<evidence type="ECO:0000313" key="3">
    <source>
        <dbReference type="Proteomes" id="UP000314294"/>
    </source>
</evidence>
<accession>A0A4Z2GNZ6</accession>
<organism evidence="2 3">
    <name type="scientific">Liparis tanakae</name>
    <name type="common">Tanaka's snailfish</name>
    <dbReference type="NCBI Taxonomy" id="230148"/>
    <lineage>
        <taxon>Eukaryota</taxon>
        <taxon>Metazoa</taxon>
        <taxon>Chordata</taxon>
        <taxon>Craniata</taxon>
        <taxon>Vertebrata</taxon>
        <taxon>Euteleostomi</taxon>
        <taxon>Actinopterygii</taxon>
        <taxon>Neopterygii</taxon>
        <taxon>Teleostei</taxon>
        <taxon>Neoteleostei</taxon>
        <taxon>Acanthomorphata</taxon>
        <taxon>Eupercaria</taxon>
        <taxon>Perciformes</taxon>
        <taxon>Cottioidei</taxon>
        <taxon>Cottales</taxon>
        <taxon>Liparidae</taxon>
        <taxon>Liparis</taxon>
    </lineage>
</organism>
<evidence type="ECO:0000256" key="1">
    <source>
        <dbReference type="SAM" id="SignalP"/>
    </source>
</evidence>
<feature type="chain" id="PRO_5021381342" description="Secreted protein" evidence="1">
    <location>
        <begin position="19"/>
        <end position="154"/>
    </location>
</feature>
<sequence>MLRVLLVFSQAAFWSCRTCIVGLSPVSREKAIESEVPKRSETQPPVWWLTVKRQYLEKVDDRGKHLQFLPYVARRKRSTRVASTVNCIGRSRCLRGGGGTESGALALRRREPEEQQHVNVNNVKTTSVIVSCRHSIFESDGDRLQYTVRTRTHL</sequence>
<keyword evidence="1" id="KW-0732">Signal</keyword>
<dbReference type="Proteomes" id="UP000314294">
    <property type="component" value="Unassembled WGS sequence"/>
</dbReference>
<keyword evidence="3" id="KW-1185">Reference proteome</keyword>
<comment type="caution">
    <text evidence="2">The sequence shown here is derived from an EMBL/GenBank/DDBJ whole genome shotgun (WGS) entry which is preliminary data.</text>
</comment>
<protein>
    <recommendedName>
        <fullName evidence="4">Secreted protein</fullName>
    </recommendedName>
</protein>
<reference evidence="2 3" key="1">
    <citation type="submission" date="2019-03" db="EMBL/GenBank/DDBJ databases">
        <title>First draft genome of Liparis tanakae, snailfish: a comprehensive survey of snailfish specific genes.</title>
        <authorList>
            <person name="Kim W."/>
            <person name="Song I."/>
            <person name="Jeong J.-H."/>
            <person name="Kim D."/>
            <person name="Kim S."/>
            <person name="Ryu S."/>
            <person name="Song J.Y."/>
            <person name="Lee S.K."/>
        </authorList>
    </citation>
    <scope>NUCLEOTIDE SEQUENCE [LARGE SCALE GENOMIC DNA]</scope>
    <source>
        <tissue evidence="2">Muscle</tissue>
    </source>
</reference>
<gene>
    <name evidence="2" type="ORF">EYF80_034543</name>
</gene>
<proteinExistence type="predicted"/>